<name>A0A3S3S8U6_METS7</name>
<evidence type="ECO:0000259" key="5">
    <source>
        <dbReference type="PROSITE" id="PS50893"/>
    </source>
</evidence>
<keyword evidence="4 6" id="KW-0067">ATP-binding</keyword>
<accession>A0A3S3S8U6</accession>
<dbReference type="PROSITE" id="PS50893">
    <property type="entry name" value="ABC_TRANSPORTER_2"/>
    <property type="match status" value="1"/>
</dbReference>
<evidence type="ECO:0000256" key="4">
    <source>
        <dbReference type="ARBA" id="ARBA00022840"/>
    </source>
</evidence>
<dbReference type="GO" id="GO:0016887">
    <property type="term" value="F:ATP hydrolysis activity"/>
    <property type="evidence" value="ECO:0007669"/>
    <property type="project" value="InterPro"/>
</dbReference>
<feature type="domain" description="ABC transporter" evidence="5">
    <location>
        <begin position="23"/>
        <end position="268"/>
    </location>
</feature>
<dbReference type="Gene3D" id="3.40.50.300">
    <property type="entry name" value="P-loop containing nucleotide triphosphate hydrolases"/>
    <property type="match status" value="1"/>
</dbReference>
<dbReference type="PANTHER" id="PTHR43776">
    <property type="entry name" value="TRANSPORT ATP-BINDING PROTEIN"/>
    <property type="match status" value="1"/>
</dbReference>
<evidence type="ECO:0000256" key="3">
    <source>
        <dbReference type="ARBA" id="ARBA00022741"/>
    </source>
</evidence>
<proteinExistence type="inferred from homology"/>
<dbReference type="GO" id="GO:0005524">
    <property type="term" value="F:ATP binding"/>
    <property type="evidence" value="ECO:0007669"/>
    <property type="project" value="UniProtKB-KW"/>
</dbReference>
<dbReference type="Pfam" id="PF08352">
    <property type="entry name" value="oligo_HPY"/>
    <property type="match status" value="1"/>
</dbReference>
<evidence type="ECO:0000313" key="7">
    <source>
        <dbReference type="Proteomes" id="UP000288215"/>
    </source>
</evidence>
<dbReference type="CDD" id="cd03257">
    <property type="entry name" value="ABC_NikE_OppD_transporters"/>
    <property type="match status" value="1"/>
</dbReference>
<dbReference type="PROSITE" id="PS00211">
    <property type="entry name" value="ABC_TRANSPORTER_1"/>
    <property type="match status" value="1"/>
</dbReference>
<keyword evidence="2" id="KW-0813">Transport</keyword>
<dbReference type="InterPro" id="IPR050319">
    <property type="entry name" value="ABC_transp_ATP-bind"/>
</dbReference>
<dbReference type="EMBL" id="RXGA01000001">
    <property type="protein sequence ID" value="RWX74163.1"/>
    <property type="molecule type" value="Genomic_DNA"/>
</dbReference>
<evidence type="ECO:0000256" key="1">
    <source>
        <dbReference type="ARBA" id="ARBA00005417"/>
    </source>
</evidence>
<dbReference type="InterPro" id="IPR027417">
    <property type="entry name" value="P-loop_NTPase"/>
</dbReference>
<dbReference type="Proteomes" id="UP000288215">
    <property type="component" value="Unassembled WGS sequence"/>
</dbReference>
<evidence type="ECO:0000313" key="6">
    <source>
        <dbReference type="EMBL" id="RWX74163.1"/>
    </source>
</evidence>
<dbReference type="PANTHER" id="PTHR43776:SF7">
    <property type="entry name" value="D,D-DIPEPTIDE TRANSPORT ATP-BINDING PROTEIN DDPF-RELATED"/>
    <property type="match status" value="1"/>
</dbReference>
<dbReference type="InterPro" id="IPR003593">
    <property type="entry name" value="AAA+_ATPase"/>
</dbReference>
<keyword evidence="3" id="KW-0547">Nucleotide-binding</keyword>
<dbReference type="SUPFAM" id="SSF52540">
    <property type="entry name" value="P-loop containing nucleoside triphosphate hydrolases"/>
    <property type="match status" value="1"/>
</dbReference>
<dbReference type="GO" id="GO:0015833">
    <property type="term" value="P:peptide transport"/>
    <property type="evidence" value="ECO:0007669"/>
    <property type="project" value="InterPro"/>
</dbReference>
<dbReference type="GO" id="GO:0055085">
    <property type="term" value="P:transmembrane transport"/>
    <property type="evidence" value="ECO:0007669"/>
    <property type="project" value="UniProtKB-ARBA"/>
</dbReference>
<dbReference type="InterPro" id="IPR017871">
    <property type="entry name" value="ABC_transporter-like_CS"/>
</dbReference>
<sequence length="321" mass="34899">MKQLSPKSYETPSQRLLDSAPLLGCRDVVKIFKSYLKGGFTALAGASISIRRGELLALIGESGSGKTTLAKILAGLIQPTSGEVFFGDKPLAKMGSKDLLHFRRKVQFVPQYPDLALDPTWYIYDSIAEPLRIHKEARTREEELEKVRSVSSRVGLGLDQLRRKPRDLSGGELQRAVLAKAMVLSPDVVIADEPTSMLDPSTQAKIVHQLLEAKKENGFAVLFVTHDLSLAEAISNRVCVMLGGSIVESGAASDVFSSPLHPYTLSLLSGSASGLEMNRGTGCPFYSQCDARMGACSKSSPPEFMTGKARSVRCWLFGQDY</sequence>
<comment type="similarity">
    <text evidence="1">Belongs to the ABC transporter superfamily.</text>
</comment>
<evidence type="ECO:0000256" key="2">
    <source>
        <dbReference type="ARBA" id="ARBA00022448"/>
    </source>
</evidence>
<gene>
    <name evidence="6" type="ORF">Metus_0188</name>
</gene>
<reference evidence="6 7" key="1">
    <citation type="submission" date="2018-12" db="EMBL/GenBank/DDBJ databases">
        <title>The complete genome of the methanogenic archaea of the candidate phylum Verstraetearchaeota, obtained from the metagenome of underground thermal water.</title>
        <authorList>
            <person name="Kadnikov V.V."/>
            <person name="Mardanov A.V."/>
            <person name="Beletsky A.V."/>
            <person name="Karnachuk O.V."/>
            <person name="Ravin N.V."/>
        </authorList>
    </citation>
    <scope>NUCLEOTIDE SEQUENCE [LARGE SCALE GENOMIC DNA]</scope>
    <source>
        <strain evidence="6">Ch88</strain>
    </source>
</reference>
<organism evidence="6 7">
    <name type="scientific">Methanosuratincola subterraneus</name>
    <dbReference type="NCBI Taxonomy" id="2593994"/>
    <lineage>
        <taxon>Archaea</taxon>
        <taxon>Thermoproteota</taxon>
        <taxon>Methanosuratincolia</taxon>
        <taxon>Candidatus Methanomethylicales</taxon>
        <taxon>Candidatus Methanomethylicaceae</taxon>
        <taxon>Candidatus Methanosuratincola (ex Vanwonterghem et al. 2016)</taxon>
    </lineage>
</organism>
<dbReference type="InterPro" id="IPR013563">
    <property type="entry name" value="Oligopep_ABC_C"/>
</dbReference>
<dbReference type="AlphaFoldDB" id="A0A3S3S8U6"/>
<protein>
    <submittedName>
        <fullName evidence="6">Dipeptide transport ATP-binding protein DppD</fullName>
    </submittedName>
</protein>
<dbReference type="SMART" id="SM00382">
    <property type="entry name" value="AAA"/>
    <property type="match status" value="1"/>
</dbReference>
<dbReference type="Pfam" id="PF00005">
    <property type="entry name" value="ABC_tran"/>
    <property type="match status" value="1"/>
</dbReference>
<comment type="caution">
    <text evidence="6">The sequence shown here is derived from an EMBL/GenBank/DDBJ whole genome shotgun (WGS) entry which is preliminary data.</text>
</comment>
<dbReference type="InterPro" id="IPR003439">
    <property type="entry name" value="ABC_transporter-like_ATP-bd"/>
</dbReference>